<dbReference type="GeneID" id="84592576"/>
<organism evidence="1">
    <name type="scientific">Aspergillus niger</name>
    <dbReference type="NCBI Taxonomy" id="5061"/>
    <lineage>
        <taxon>Eukaryota</taxon>
        <taxon>Fungi</taxon>
        <taxon>Dikarya</taxon>
        <taxon>Ascomycota</taxon>
        <taxon>Pezizomycotina</taxon>
        <taxon>Eurotiomycetes</taxon>
        <taxon>Eurotiomycetidae</taxon>
        <taxon>Eurotiales</taxon>
        <taxon>Aspergillaceae</taxon>
        <taxon>Aspergillus</taxon>
        <taxon>Aspergillus subgen. Circumdati</taxon>
    </lineage>
</organism>
<evidence type="ECO:0000313" key="1">
    <source>
        <dbReference type="RefSeq" id="XP_059604477.1"/>
    </source>
</evidence>
<accession>A0AAJ8E2D8</accession>
<dbReference type="AlphaFoldDB" id="A0AAJ8E2D8"/>
<reference evidence="1" key="1">
    <citation type="submission" date="2025-02" db="EMBL/GenBank/DDBJ databases">
        <authorList>
            <consortium name="NCBI Genome Project"/>
        </authorList>
    </citation>
    <scope>NUCLEOTIDE SEQUENCE</scope>
</reference>
<dbReference type="VEuPathDB" id="FungiDB:An12g05520"/>
<gene>
    <name evidence="1" type="ORF">An12g05520</name>
</gene>
<dbReference type="KEGG" id="ang:An12g05520"/>
<dbReference type="RefSeq" id="XP_059604477.1">
    <property type="nucleotide sequence ID" value="XM_059750910.1"/>
</dbReference>
<proteinExistence type="predicted"/>
<reference evidence="1" key="2">
    <citation type="submission" date="2025-08" db="UniProtKB">
        <authorList>
            <consortium name="RefSeq"/>
        </authorList>
    </citation>
    <scope>IDENTIFICATION</scope>
</reference>
<name>A0AAJ8E2D8_ASPNG</name>
<protein>
    <submittedName>
        <fullName evidence="1">Uncharacterized protein</fullName>
    </submittedName>
</protein>
<sequence length="178" mass="19409">MAWQLDSWCHAGATLADGGGRQGLSCQPIMIRNDRPMPGYPSERKSAFYFWVLDGQATIVLAKWCGRMYPQLDCNACSHTPPTPIGKLVLGFLVFHDPRGSLCPEYPAGLSVSSERPFGGNTALFSQPTAVQNQSPWYPRQFGIRRSMLTALHITYLISTCLDPAVVPGRGLAANPGL</sequence>